<feature type="region of interest" description="Disordered" evidence="1">
    <location>
        <begin position="184"/>
        <end position="204"/>
    </location>
</feature>
<evidence type="ECO:0000256" key="1">
    <source>
        <dbReference type="SAM" id="MobiDB-lite"/>
    </source>
</evidence>
<keyword evidence="3" id="KW-1185">Reference proteome</keyword>
<organism evidence="2 3">
    <name type="scientific">Hericium alpestre</name>
    <dbReference type="NCBI Taxonomy" id="135208"/>
    <lineage>
        <taxon>Eukaryota</taxon>
        <taxon>Fungi</taxon>
        <taxon>Dikarya</taxon>
        <taxon>Basidiomycota</taxon>
        <taxon>Agaricomycotina</taxon>
        <taxon>Agaricomycetes</taxon>
        <taxon>Russulales</taxon>
        <taxon>Hericiaceae</taxon>
        <taxon>Hericium</taxon>
    </lineage>
</organism>
<reference evidence="2 3" key="1">
    <citation type="submission" date="2019-02" db="EMBL/GenBank/DDBJ databases">
        <title>Genome sequencing of the rare red list fungi Hericium alpestre (H. flagellum).</title>
        <authorList>
            <person name="Buettner E."/>
            <person name="Kellner H."/>
        </authorList>
    </citation>
    <scope>NUCLEOTIDE SEQUENCE [LARGE SCALE GENOMIC DNA]</scope>
    <source>
        <strain evidence="2 3">DSM 108284</strain>
    </source>
</reference>
<name>A0A4Y9ZP78_9AGAM</name>
<dbReference type="OrthoDB" id="3269515at2759"/>
<proteinExistence type="predicted"/>
<feature type="region of interest" description="Disordered" evidence="1">
    <location>
        <begin position="1"/>
        <end position="163"/>
    </location>
</feature>
<feature type="compositionally biased region" description="Basic residues" evidence="1">
    <location>
        <begin position="94"/>
        <end position="103"/>
    </location>
</feature>
<gene>
    <name evidence="2" type="ORF">EWM64_g8776</name>
</gene>
<evidence type="ECO:0000313" key="3">
    <source>
        <dbReference type="Proteomes" id="UP000298061"/>
    </source>
</evidence>
<dbReference type="AlphaFoldDB" id="A0A4Y9ZP78"/>
<dbReference type="Proteomes" id="UP000298061">
    <property type="component" value="Unassembled WGS sequence"/>
</dbReference>
<feature type="compositionally biased region" description="Low complexity" evidence="1">
    <location>
        <begin position="79"/>
        <end position="89"/>
    </location>
</feature>
<sequence>MAGEDKYTAVPARKAAADRKTPRMGSPALGPARVSASMERNHSGVLSRSPPQVRSPPLDSQLLYSPTISTTAPLKTGRSRAGSAAVSSRQTGSPRHKERKKMRTPNTPPPPLPFPASERDSPYRHRLSKPRPVVETSSPTAADDSGASSIVSPVRATSPAERHVARKTALNKVEQIVAQSWSERDVNGVPTPRSPTLFGAVQHPSDGVMGIEQRLATVEEKDH</sequence>
<evidence type="ECO:0000313" key="2">
    <source>
        <dbReference type="EMBL" id="TFY75239.1"/>
    </source>
</evidence>
<feature type="compositionally biased region" description="Polar residues" evidence="1">
    <location>
        <begin position="62"/>
        <end position="73"/>
    </location>
</feature>
<feature type="compositionally biased region" description="Polar residues" evidence="1">
    <location>
        <begin position="135"/>
        <end position="151"/>
    </location>
</feature>
<comment type="caution">
    <text evidence="2">The sequence shown here is derived from an EMBL/GenBank/DDBJ whole genome shotgun (WGS) entry which is preliminary data.</text>
</comment>
<protein>
    <submittedName>
        <fullName evidence="2">Uncharacterized protein</fullName>
    </submittedName>
</protein>
<accession>A0A4Y9ZP78</accession>
<dbReference type="EMBL" id="SFCI01001663">
    <property type="protein sequence ID" value="TFY75239.1"/>
    <property type="molecule type" value="Genomic_DNA"/>
</dbReference>